<reference evidence="2 3" key="1">
    <citation type="submission" date="2019-01" db="EMBL/GenBank/DDBJ databases">
        <title>Nocardioides guangzhouensis sp. nov., an actinobacterium isolated from soil.</title>
        <authorList>
            <person name="Fu Y."/>
            <person name="Cai Y."/>
            <person name="Lin Z."/>
            <person name="Chen P."/>
        </authorList>
    </citation>
    <scope>NUCLEOTIDE SEQUENCE [LARGE SCALE GENOMIC DNA]</scope>
    <source>
        <strain evidence="2 3">NBRC 105384</strain>
    </source>
</reference>
<dbReference type="PROSITE" id="PS51186">
    <property type="entry name" value="GNAT"/>
    <property type="match status" value="1"/>
</dbReference>
<dbReference type="Pfam" id="PF13302">
    <property type="entry name" value="Acetyltransf_3"/>
    <property type="match status" value="1"/>
</dbReference>
<dbReference type="Gene3D" id="3.40.630.30">
    <property type="match status" value="1"/>
</dbReference>
<proteinExistence type="predicted"/>
<name>A0A4Q5IU39_9ACTN</name>
<dbReference type="InterPro" id="IPR000182">
    <property type="entry name" value="GNAT_dom"/>
</dbReference>
<keyword evidence="2" id="KW-0808">Transferase</keyword>
<dbReference type="OrthoDB" id="3533156at2"/>
<dbReference type="Proteomes" id="UP000291189">
    <property type="component" value="Unassembled WGS sequence"/>
</dbReference>
<dbReference type="InterPro" id="IPR016181">
    <property type="entry name" value="Acyl_CoA_acyltransferase"/>
</dbReference>
<protein>
    <submittedName>
        <fullName evidence="2">N-acetyltransferase</fullName>
    </submittedName>
</protein>
<dbReference type="PANTHER" id="PTHR43792">
    <property type="entry name" value="GNAT FAMILY, PUTATIVE (AFU_ORTHOLOGUE AFUA_3G00765)-RELATED-RELATED"/>
    <property type="match status" value="1"/>
</dbReference>
<feature type="domain" description="N-acetyltransferase" evidence="1">
    <location>
        <begin position="11"/>
        <end position="176"/>
    </location>
</feature>
<evidence type="ECO:0000313" key="3">
    <source>
        <dbReference type="Proteomes" id="UP000291189"/>
    </source>
</evidence>
<evidence type="ECO:0000259" key="1">
    <source>
        <dbReference type="PROSITE" id="PS51186"/>
    </source>
</evidence>
<dbReference type="SUPFAM" id="SSF55729">
    <property type="entry name" value="Acyl-CoA N-acyltransferases (Nat)"/>
    <property type="match status" value="1"/>
</dbReference>
<dbReference type="RefSeq" id="WP_129989122.1">
    <property type="nucleotide sequence ID" value="NZ_SDPU01000035.1"/>
</dbReference>
<sequence length="187" mass="21311">MSVPVLTTDRLVLRAWREEDRPAFAEMNADPDVMEHFPSTMTRAESDAFVDRVERQFAERGFGPWVVEAAGEFQGFTGLLVPSWHADWMDAREQPVVEVGWRLRRSAWGHGWATEAALECLRFAFEDLGRQEVLSFTVVGNRRSRAVMERLGMRLLTHYDHPIAGRPALPSVCYVVDRAGVVPWKTP</sequence>
<dbReference type="PANTHER" id="PTHR43792:SF1">
    <property type="entry name" value="N-ACETYLTRANSFERASE DOMAIN-CONTAINING PROTEIN"/>
    <property type="match status" value="1"/>
</dbReference>
<dbReference type="EMBL" id="SDPU01000035">
    <property type="protein sequence ID" value="RYU09357.1"/>
    <property type="molecule type" value="Genomic_DNA"/>
</dbReference>
<dbReference type="AlphaFoldDB" id="A0A4Q5IU39"/>
<accession>A0A4Q5IU39</accession>
<keyword evidence="3" id="KW-1185">Reference proteome</keyword>
<dbReference type="InterPro" id="IPR051531">
    <property type="entry name" value="N-acetyltransferase"/>
</dbReference>
<comment type="caution">
    <text evidence="2">The sequence shown here is derived from an EMBL/GenBank/DDBJ whole genome shotgun (WGS) entry which is preliminary data.</text>
</comment>
<organism evidence="2 3">
    <name type="scientific">Nocardioides iriomotensis</name>
    <dbReference type="NCBI Taxonomy" id="715784"/>
    <lineage>
        <taxon>Bacteria</taxon>
        <taxon>Bacillati</taxon>
        <taxon>Actinomycetota</taxon>
        <taxon>Actinomycetes</taxon>
        <taxon>Propionibacteriales</taxon>
        <taxon>Nocardioidaceae</taxon>
        <taxon>Nocardioides</taxon>
    </lineage>
</organism>
<gene>
    <name evidence="2" type="ORF">ETU37_19990</name>
</gene>
<evidence type="ECO:0000313" key="2">
    <source>
        <dbReference type="EMBL" id="RYU09357.1"/>
    </source>
</evidence>
<dbReference type="GO" id="GO:0016747">
    <property type="term" value="F:acyltransferase activity, transferring groups other than amino-acyl groups"/>
    <property type="evidence" value="ECO:0007669"/>
    <property type="project" value="InterPro"/>
</dbReference>